<keyword evidence="1" id="KW-0732">Signal</keyword>
<name>A0A177B2X4_9BILA</name>
<organism evidence="2 3">
    <name type="scientific">Intoshia linei</name>
    <dbReference type="NCBI Taxonomy" id="1819745"/>
    <lineage>
        <taxon>Eukaryota</taxon>
        <taxon>Metazoa</taxon>
        <taxon>Spiralia</taxon>
        <taxon>Lophotrochozoa</taxon>
        <taxon>Mesozoa</taxon>
        <taxon>Orthonectida</taxon>
        <taxon>Rhopaluridae</taxon>
        <taxon>Intoshia</taxon>
    </lineage>
</organism>
<accession>A0A177B2X4</accession>
<reference evidence="2 3" key="1">
    <citation type="submission" date="2016-04" db="EMBL/GenBank/DDBJ databases">
        <title>The genome of Intoshia linei affirms orthonectids as highly simplified spiralians.</title>
        <authorList>
            <person name="Mikhailov K.V."/>
            <person name="Slusarev G.S."/>
            <person name="Nikitin M.A."/>
            <person name="Logacheva M.D."/>
            <person name="Penin A."/>
            <person name="Aleoshin V."/>
            <person name="Panchin Y.V."/>
        </authorList>
    </citation>
    <scope>NUCLEOTIDE SEQUENCE [LARGE SCALE GENOMIC DNA]</scope>
    <source>
        <strain evidence="2">Intl2013</strain>
        <tissue evidence="2">Whole animal</tissue>
    </source>
</reference>
<proteinExistence type="predicted"/>
<dbReference type="EMBL" id="LWCA01000581">
    <property type="protein sequence ID" value="OAF67764.1"/>
    <property type="molecule type" value="Genomic_DNA"/>
</dbReference>
<evidence type="ECO:0000313" key="2">
    <source>
        <dbReference type="EMBL" id="OAF67764.1"/>
    </source>
</evidence>
<feature type="chain" id="PRO_5008056795" evidence="1">
    <location>
        <begin position="19"/>
        <end position="126"/>
    </location>
</feature>
<protein>
    <submittedName>
        <fullName evidence="2">Uncharacterized protein</fullName>
    </submittedName>
</protein>
<sequence length="126" mass="14863">MNLLLLVLTLQIFLHVKSFWLFEAPYFMQLDNTHYTNFPVTTVNMTFDFIDNIYILENISLTNGCHELYQTDYRVNYTEGNNANIIIDGGCSLQKKVRLYQIEFMCDFNDMIVTCSTTKFWNPPFT</sequence>
<gene>
    <name evidence="2" type="ORF">A3Q56_04474</name>
</gene>
<comment type="caution">
    <text evidence="2">The sequence shown here is derived from an EMBL/GenBank/DDBJ whole genome shotgun (WGS) entry which is preliminary data.</text>
</comment>
<feature type="signal peptide" evidence="1">
    <location>
        <begin position="1"/>
        <end position="18"/>
    </location>
</feature>
<dbReference type="Proteomes" id="UP000078046">
    <property type="component" value="Unassembled WGS sequence"/>
</dbReference>
<evidence type="ECO:0000256" key="1">
    <source>
        <dbReference type="SAM" id="SignalP"/>
    </source>
</evidence>
<keyword evidence="3" id="KW-1185">Reference proteome</keyword>
<dbReference type="AlphaFoldDB" id="A0A177B2X4"/>
<evidence type="ECO:0000313" key="3">
    <source>
        <dbReference type="Proteomes" id="UP000078046"/>
    </source>
</evidence>